<dbReference type="eggNOG" id="ENOG5032TCE">
    <property type="taxonomic scope" value="Bacteria"/>
</dbReference>
<proteinExistence type="predicted"/>
<protein>
    <submittedName>
        <fullName evidence="1">Uncharacterized protein</fullName>
    </submittedName>
</protein>
<dbReference type="EMBL" id="AVPS01000005">
    <property type="protein sequence ID" value="KGM51847.1"/>
    <property type="molecule type" value="Genomic_DNA"/>
</dbReference>
<name>A0A0A0ERU6_9GAMM</name>
<dbReference type="STRING" id="1122185.N792_09420"/>
<comment type="caution">
    <text evidence="1">The sequence shown here is derived from an EMBL/GenBank/DDBJ whole genome shotgun (WGS) entry which is preliminary data.</text>
</comment>
<sequence length="154" mass="16308">MAQNIVSLDFTDEQIAGAVAGVQQASSSLPGLIGMESGDRRGLTLLGPRSQAFARQALRVLEQNPHIVPASLNLAEAQADLTALDKLAPVLEQLQRLTTQVEDTVAALGSDVMSVALEGYAHIKLSGAAHGLDDLRKELGTRFAKTRRKVAEPA</sequence>
<dbReference type="AlphaFoldDB" id="A0A0A0ERU6"/>
<dbReference type="RefSeq" id="WP_036193908.1">
    <property type="nucleotide sequence ID" value="NZ_AVPS01000005.1"/>
</dbReference>
<dbReference type="OrthoDB" id="5573309at2"/>
<gene>
    <name evidence="1" type="ORF">N792_09420</name>
</gene>
<dbReference type="Proteomes" id="UP000030017">
    <property type="component" value="Unassembled WGS sequence"/>
</dbReference>
<evidence type="ECO:0000313" key="1">
    <source>
        <dbReference type="EMBL" id="KGM51847.1"/>
    </source>
</evidence>
<evidence type="ECO:0000313" key="2">
    <source>
        <dbReference type="Proteomes" id="UP000030017"/>
    </source>
</evidence>
<reference evidence="1 2" key="1">
    <citation type="submission" date="2013-08" db="EMBL/GenBank/DDBJ databases">
        <title>Genome sequencing of Lysobacter.</title>
        <authorList>
            <person name="Zhang S."/>
            <person name="Wang G."/>
        </authorList>
    </citation>
    <scope>NUCLEOTIDE SEQUENCE [LARGE SCALE GENOMIC DNA]</scope>
    <source>
        <strain evidence="1 2">Ko07</strain>
    </source>
</reference>
<keyword evidence="2" id="KW-1185">Reference proteome</keyword>
<accession>A0A0A0ERU6</accession>
<organism evidence="1 2">
    <name type="scientific">Lysobacter concretionis Ko07 = DSM 16239</name>
    <dbReference type="NCBI Taxonomy" id="1122185"/>
    <lineage>
        <taxon>Bacteria</taxon>
        <taxon>Pseudomonadati</taxon>
        <taxon>Pseudomonadota</taxon>
        <taxon>Gammaproteobacteria</taxon>
        <taxon>Lysobacterales</taxon>
        <taxon>Lysobacteraceae</taxon>
        <taxon>Novilysobacter</taxon>
    </lineage>
</organism>